<proteinExistence type="predicted"/>
<sequence length="57" mass="6033">MSDSSGKSVTNRAVPGADHAVTTGTFNHMLSKIPEMAAPMEMAQTQEVIIVLEMSAL</sequence>
<dbReference type="AlphaFoldDB" id="A0A8H9I8T6"/>
<comment type="caution">
    <text evidence="1">The sequence shown here is derived from an EMBL/GenBank/DDBJ whole genome shotgun (WGS) entry which is preliminary data.</text>
</comment>
<accession>A0A8H9I8T6</accession>
<evidence type="ECO:0000313" key="1">
    <source>
        <dbReference type="EMBL" id="GGW42227.1"/>
    </source>
</evidence>
<organism evidence="1 2">
    <name type="scientific">Vreelandella hamiltonii</name>
    <dbReference type="NCBI Taxonomy" id="502829"/>
    <lineage>
        <taxon>Bacteria</taxon>
        <taxon>Pseudomonadati</taxon>
        <taxon>Pseudomonadota</taxon>
        <taxon>Gammaproteobacteria</taxon>
        <taxon>Oceanospirillales</taxon>
        <taxon>Halomonadaceae</taxon>
        <taxon>Vreelandella</taxon>
    </lineage>
</organism>
<reference evidence="2" key="1">
    <citation type="journal article" date="2019" name="Int. J. Syst. Evol. Microbiol.">
        <title>The Global Catalogue of Microorganisms (GCM) 10K type strain sequencing project: providing services to taxonomists for standard genome sequencing and annotation.</title>
        <authorList>
            <consortium name="The Broad Institute Genomics Platform"/>
            <consortium name="The Broad Institute Genome Sequencing Center for Infectious Disease"/>
            <person name="Wu L."/>
            <person name="Ma J."/>
        </authorList>
    </citation>
    <scope>NUCLEOTIDE SEQUENCE [LARGE SCALE GENOMIC DNA]</scope>
    <source>
        <strain evidence="2">KCTC 22154</strain>
    </source>
</reference>
<evidence type="ECO:0000313" key="2">
    <source>
        <dbReference type="Proteomes" id="UP000623776"/>
    </source>
</evidence>
<name>A0A8H9I8T6_9GAMM</name>
<dbReference type="EMBL" id="BMXN01000044">
    <property type="protein sequence ID" value="GGW42227.1"/>
    <property type="molecule type" value="Genomic_DNA"/>
</dbReference>
<gene>
    <name evidence="1" type="ORF">GCM10007157_35620</name>
</gene>
<dbReference type="Proteomes" id="UP000623776">
    <property type="component" value="Unassembled WGS sequence"/>
</dbReference>
<protein>
    <submittedName>
        <fullName evidence="1">Uncharacterized protein</fullName>
    </submittedName>
</protein>
<keyword evidence="2" id="KW-1185">Reference proteome</keyword>